<feature type="non-terminal residue" evidence="2">
    <location>
        <position position="1"/>
    </location>
</feature>
<gene>
    <name evidence="2" type="ORF">RJ641_020076</name>
</gene>
<comment type="caution">
    <text evidence="2">The sequence shown here is derived from an EMBL/GenBank/DDBJ whole genome shotgun (WGS) entry which is preliminary data.</text>
</comment>
<evidence type="ECO:0000313" key="2">
    <source>
        <dbReference type="EMBL" id="KAK6914959.1"/>
    </source>
</evidence>
<proteinExistence type="predicted"/>
<keyword evidence="3" id="KW-1185">Reference proteome</keyword>
<evidence type="ECO:0000313" key="3">
    <source>
        <dbReference type="Proteomes" id="UP001370490"/>
    </source>
</evidence>
<evidence type="ECO:0000256" key="1">
    <source>
        <dbReference type="SAM" id="Phobius"/>
    </source>
</evidence>
<reference evidence="2 3" key="1">
    <citation type="submission" date="2023-12" db="EMBL/GenBank/DDBJ databases">
        <title>A high-quality genome assembly for Dillenia turbinata (Dilleniales).</title>
        <authorList>
            <person name="Chanderbali A."/>
        </authorList>
    </citation>
    <scope>NUCLEOTIDE SEQUENCE [LARGE SCALE GENOMIC DNA]</scope>
    <source>
        <strain evidence="2">LSX21</strain>
        <tissue evidence="2">Leaf</tissue>
    </source>
</reference>
<accession>A0AAN8ULE3</accession>
<feature type="transmembrane region" description="Helical" evidence="1">
    <location>
        <begin position="6"/>
        <end position="21"/>
    </location>
</feature>
<name>A0AAN8ULE3_9MAGN</name>
<keyword evidence="1" id="KW-1133">Transmembrane helix</keyword>
<sequence length="129" mass="14610">TYVDLLPISVIFCGVIVAIILQTKLEREPAAQIYAPVLKSRIWYLCLGNYCSLCKPCLWLFSIFISNRLCGNNWNQLCANGCSKLHTLGLDPYKARFYRQLRYMHQSLRAGYALLASGIIAAFANLVCR</sequence>
<protein>
    <submittedName>
        <fullName evidence="2">Uncharacterized protein</fullName>
    </submittedName>
</protein>
<dbReference type="AlphaFoldDB" id="A0AAN8ULE3"/>
<keyword evidence="1" id="KW-0812">Transmembrane</keyword>
<feature type="transmembrane region" description="Helical" evidence="1">
    <location>
        <begin position="110"/>
        <end position="128"/>
    </location>
</feature>
<dbReference type="Proteomes" id="UP001370490">
    <property type="component" value="Unassembled WGS sequence"/>
</dbReference>
<dbReference type="EMBL" id="JBAMMX010000025">
    <property type="protein sequence ID" value="KAK6914959.1"/>
    <property type="molecule type" value="Genomic_DNA"/>
</dbReference>
<organism evidence="2 3">
    <name type="scientific">Dillenia turbinata</name>
    <dbReference type="NCBI Taxonomy" id="194707"/>
    <lineage>
        <taxon>Eukaryota</taxon>
        <taxon>Viridiplantae</taxon>
        <taxon>Streptophyta</taxon>
        <taxon>Embryophyta</taxon>
        <taxon>Tracheophyta</taxon>
        <taxon>Spermatophyta</taxon>
        <taxon>Magnoliopsida</taxon>
        <taxon>eudicotyledons</taxon>
        <taxon>Gunneridae</taxon>
        <taxon>Pentapetalae</taxon>
        <taxon>Dilleniales</taxon>
        <taxon>Dilleniaceae</taxon>
        <taxon>Dillenia</taxon>
    </lineage>
</organism>
<feature type="transmembrane region" description="Helical" evidence="1">
    <location>
        <begin position="42"/>
        <end position="65"/>
    </location>
</feature>
<keyword evidence="1" id="KW-0472">Membrane</keyword>